<proteinExistence type="predicted"/>
<evidence type="ECO:0000256" key="1">
    <source>
        <dbReference type="SAM" id="MobiDB-lite"/>
    </source>
</evidence>
<dbReference type="AlphaFoldDB" id="A0A9D2GGN5"/>
<dbReference type="EMBL" id="DXBC01000022">
    <property type="protein sequence ID" value="HIZ78406.1"/>
    <property type="molecule type" value="Genomic_DNA"/>
</dbReference>
<feature type="region of interest" description="Disordered" evidence="1">
    <location>
        <begin position="113"/>
        <end position="134"/>
    </location>
</feature>
<sequence>MRRRWILFGIFLTGALVMGAGGGIAFGEYSSFRYLGTKEVGHENMVTETIEVTRDPQRPFAVYTGGWGSGELQFVTDNTVPDDRLIFEVEYNEEAVTPAVDREETVLWEETSADGELPGAGELPPDGDPAQGDAPRIREDFILWSSHDGDFAALWACKDEILSDLKKRSFRSYELSYWGDVTVRMSETAAAYLED</sequence>
<protein>
    <submittedName>
        <fullName evidence="2">Uncharacterized protein</fullName>
    </submittedName>
</protein>
<comment type="caution">
    <text evidence="2">The sequence shown here is derived from an EMBL/GenBank/DDBJ whole genome shotgun (WGS) entry which is preliminary data.</text>
</comment>
<evidence type="ECO:0000313" key="3">
    <source>
        <dbReference type="Proteomes" id="UP000824101"/>
    </source>
</evidence>
<reference evidence="2" key="2">
    <citation type="submission" date="2021-04" db="EMBL/GenBank/DDBJ databases">
        <authorList>
            <person name="Gilroy R."/>
        </authorList>
    </citation>
    <scope>NUCLEOTIDE SEQUENCE</scope>
    <source>
        <strain evidence="2">ChiBcec1-1093</strain>
    </source>
</reference>
<accession>A0A9D2GGN5</accession>
<evidence type="ECO:0000313" key="2">
    <source>
        <dbReference type="EMBL" id="HIZ78406.1"/>
    </source>
</evidence>
<reference evidence="2" key="1">
    <citation type="journal article" date="2021" name="PeerJ">
        <title>Extensive microbial diversity within the chicken gut microbiome revealed by metagenomics and culture.</title>
        <authorList>
            <person name="Gilroy R."/>
            <person name="Ravi A."/>
            <person name="Getino M."/>
            <person name="Pursley I."/>
            <person name="Horton D.L."/>
            <person name="Alikhan N.F."/>
            <person name="Baker D."/>
            <person name="Gharbi K."/>
            <person name="Hall N."/>
            <person name="Watson M."/>
            <person name="Adriaenssens E.M."/>
            <person name="Foster-Nyarko E."/>
            <person name="Jarju S."/>
            <person name="Secka A."/>
            <person name="Antonio M."/>
            <person name="Oren A."/>
            <person name="Chaudhuri R.R."/>
            <person name="La Ragione R."/>
            <person name="Hildebrand F."/>
            <person name="Pallen M.J."/>
        </authorList>
    </citation>
    <scope>NUCLEOTIDE SEQUENCE</scope>
    <source>
        <strain evidence="2">ChiBcec1-1093</strain>
    </source>
</reference>
<dbReference type="Proteomes" id="UP000824101">
    <property type="component" value="Unassembled WGS sequence"/>
</dbReference>
<name>A0A9D2GGN5_9FIRM</name>
<organism evidence="2 3">
    <name type="scientific">Candidatus Lachnoclostridium stercorigallinarum</name>
    <dbReference type="NCBI Taxonomy" id="2838634"/>
    <lineage>
        <taxon>Bacteria</taxon>
        <taxon>Bacillati</taxon>
        <taxon>Bacillota</taxon>
        <taxon>Clostridia</taxon>
        <taxon>Lachnospirales</taxon>
        <taxon>Lachnospiraceae</taxon>
    </lineage>
</organism>
<gene>
    <name evidence="2" type="ORF">IAA17_01250</name>
</gene>